<gene>
    <name evidence="1" type="ORF">MiSe_33880</name>
</gene>
<name>A0AAV3X8V5_9CYAN</name>
<sequence length="323" mass="37478">MKNSARISYPIDLAGYQYPHPHYLQTRARINRLIKRYFSIEILSDRLADLPRQFETPHQRIWEPINWQAINRNQIIGIDPELFLKVLAGAAEVEAPIRAYAKESWDYLQAIHPQMARFMGGQFARDGKTIEVGIWEKEERQHCPTFAKIYQQLTGEKIKPKPNSVQGYHSTGNLRQDVYKHALSRIATEWSATSVYLWLMAHSTGELQQAIAQPLQDEVNHLAKFWGFTRWAFADSYLSRLKGTTKNLVGLLKHHKGERTHGDDVFQLENTVHAVELAFTFARVMVKLRRWNYTLNHRYLESLFGASPLRRSLGIVRIRKTAA</sequence>
<keyword evidence="2" id="KW-1185">Reference proteome</keyword>
<dbReference type="AlphaFoldDB" id="A0AAV3X8V5"/>
<dbReference type="InterPro" id="IPR009078">
    <property type="entry name" value="Ferritin-like_SF"/>
</dbReference>
<reference evidence="1" key="1">
    <citation type="submission" date="2019-10" db="EMBL/GenBank/DDBJ databases">
        <title>Draft genome sequece of Microseira wollei NIES-4236.</title>
        <authorList>
            <person name="Yamaguchi H."/>
            <person name="Suzuki S."/>
            <person name="Kawachi M."/>
        </authorList>
    </citation>
    <scope>NUCLEOTIDE SEQUENCE</scope>
    <source>
        <strain evidence="1">NIES-4236</strain>
    </source>
</reference>
<organism evidence="1 2">
    <name type="scientific">Microseira wollei NIES-4236</name>
    <dbReference type="NCBI Taxonomy" id="2530354"/>
    <lineage>
        <taxon>Bacteria</taxon>
        <taxon>Bacillati</taxon>
        <taxon>Cyanobacteriota</taxon>
        <taxon>Cyanophyceae</taxon>
        <taxon>Oscillatoriophycideae</taxon>
        <taxon>Aerosakkonematales</taxon>
        <taxon>Aerosakkonemataceae</taxon>
        <taxon>Microseira</taxon>
    </lineage>
</organism>
<dbReference type="SUPFAM" id="SSF47240">
    <property type="entry name" value="Ferritin-like"/>
    <property type="match status" value="1"/>
</dbReference>
<evidence type="ECO:0008006" key="3">
    <source>
        <dbReference type="Google" id="ProtNLM"/>
    </source>
</evidence>
<accession>A0AAV3X8V5</accession>
<dbReference type="EMBL" id="BLAY01000048">
    <property type="protein sequence ID" value="GET38629.1"/>
    <property type="molecule type" value="Genomic_DNA"/>
</dbReference>
<comment type="caution">
    <text evidence="1">The sequence shown here is derived from an EMBL/GenBank/DDBJ whole genome shotgun (WGS) entry which is preliminary data.</text>
</comment>
<dbReference type="Proteomes" id="UP001050975">
    <property type="component" value="Unassembled WGS sequence"/>
</dbReference>
<dbReference type="RefSeq" id="WP_226582597.1">
    <property type="nucleotide sequence ID" value="NZ_BLAY01000048.1"/>
</dbReference>
<protein>
    <recommendedName>
        <fullName evidence="3">Ferritin-like domain-containing protein</fullName>
    </recommendedName>
</protein>
<proteinExistence type="predicted"/>
<evidence type="ECO:0000313" key="2">
    <source>
        <dbReference type="Proteomes" id="UP001050975"/>
    </source>
</evidence>
<evidence type="ECO:0000313" key="1">
    <source>
        <dbReference type="EMBL" id="GET38629.1"/>
    </source>
</evidence>